<protein>
    <submittedName>
        <fullName evidence="8">Alcohol dehydrogenase family protein</fullName>
    </submittedName>
</protein>
<evidence type="ECO:0000313" key="8">
    <source>
        <dbReference type="EMBL" id="MFC7327706.1"/>
    </source>
</evidence>
<comment type="subunit">
    <text evidence="2">Homotetramer.</text>
</comment>
<evidence type="ECO:0000256" key="6">
    <source>
        <dbReference type="ARBA" id="ARBA00022990"/>
    </source>
</evidence>
<dbReference type="InterPro" id="IPR020843">
    <property type="entry name" value="ER"/>
</dbReference>
<accession>A0ABW2KCB5</accession>
<evidence type="ECO:0000256" key="3">
    <source>
        <dbReference type="ARBA" id="ARBA00022490"/>
    </source>
</evidence>
<keyword evidence="6" id="KW-0007">Acetylation</keyword>
<dbReference type="InterPro" id="IPR011032">
    <property type="entry name" value="GroES-like_sf"/>
</dbReference>
<sequence length="350" mass="36595">MRAQFLTGFGGPEMLRYHDDAPDPAPGPGELRVRVGAAALNNTDIWTREGRYGSPADAEATAGWRREPVAFPRIQGADVVGRVDQVGHGVDAGRVGQRVIVDPMLYDGDERALADTTRLHYLGSERDGGFADYVTVPAGNAISVDSPLSDAELATFPTAYATALRMLNRAAVTGGETVLITGASGGVGSALIQLARARGARPVAMVGAGKREQATELGAEAVLDRDCPDIAGALDAAGVGPADVVADVVAGPILGGLLNALRPFGRYVTAGAIAGPLVTADLRTVYLRQLTLVGSSFATHEEFADLVALITAGRLRPLLAGRYPLPELRRAQQDFAGKRFFGKLVIDMGL</sequence>
<name>A0ABW2KCB5_9ACTN</name>
<evidence type="ECO:0000256" key="4">
    <source>
        <dbReference type="ARBA" id="ARBA00022857"/>
    </source>
</evidence>
<dbReference type="Gene3D" id="3.90.180.10">
    <property type="entry name" value="Medium-chain alcohol dehydrogenases, catalytic domain"/>
    <property type="match status" value="1"/>
</dbReference>
<evidence type="ECO:0000256" key="5">
    <source>
        <dbReference type="ARBA" id="ARBA00022884"/>
    </source>
</evidence>
<dbReference type="InterPro" id="IPR051603">
    <property type="entry name" value="Zinc-ADH_QOR/CCCR"/>
</dbReference>
<reference evidence="9" key="1">
    <citation type="journal article" date="2019" name="Int. J. Syst. Evol. Microbiol.">
        <title>The Global Catalogue of Microorganisms (GCM) 10K type strain sequencing project: providing services to taxonomists for standard genome sequencing and annotation.</title>
        <authorList>
            <consortium name="The Broad Institute Genomics Platform"/>
            <consortium name="The Broad Institute Genome Sequencing Center for Infectious Disease"/>
            <person name="Wu L."/>
            <person name="Ma J."/>
        </authorList>
    </citation>
    <scope>NUCLEOTIDE SEQUENCE [LARGE SCALE GENOMIC DNA]</scope>
    <source>
        <strain evidence="9">CGMCC 4.7382</strain>
    </source>
</reference>
<dbReference type="PANTHER" id="PTHR44154:SF1">
    <property type="entry name" value="QUINONE OXIDOREDUCTASE"/>
    <property type="match status" value="1"/>
</dbReference>
<dbReference type="InterPro" id="IPR002364">
    <property type="entry name" value="Quin_OxRdtase/zeta-crystal_CS"/>
</dbReference>
<dbReference type="InterPro" id="IPR013154">
    <property type="entry name" value="ADH-like_N"/>
</dbReference>
<dbReference type="SUPFAM" id="SSF51735">
    <property type="entry name" value="NAD(P)-binding Rossmann-fold domains"/>
    <property type="match status" value="1"/>
</dbReference>
<proteinExistence type="predicted"/>
<dbReference type="Pfam" id="PF00107">
    <property type="entry name" value="ADH_zinc_N"/>
    <property type="match status" value="1"/>
</dbReference>
<organism evidence="8 9">
    <name type="scientific">Marinactinospora rubrisoli</name>
    <dbReference type="NCBI Taxonomy" id="2715399"/>
    <lineage>
        <taxon>Bacteria</taxon>
        <taxon>Bacillati</taxon>
        <taxon>Actinomycetota</taxon>
        <taxon>Actinomycetes</taxon>
        <taxon>Streptosporangiales</taxon>
        <taxon>Nocardiopsidaceae</taxon>
        <taxon>Marinactinospora</taxon>
    </lineage>
</organism>
<comment type="caution">
    <text evidence="8">The sequence shown here is derived from an EMBL/GenBank/DDBJ whole genome shotgun (WGS) entry which is preliminary data.</text>
</comment>
<dbReference type="Gene3D" id="3.40.50.720">
    <property type="entry name" value="NAD(P)-binding Rossmann-like Domain"/>
    <property type="match status" value="1"/>
</dbReference>
<dbReference type="RefSeq" id="WP_379870140.1">
    <property type="nucleotide sequence ID" value="NZ_JBHTBH010000003.1"/>
</dbReference>
<dbReference type="EMBL" id="JBHTBH010000003">
    <property type="protein sequence ID" value="MFC7327706.1"/>
    <property type="molecule type" value="Genomic_DNA"/>
</dbReference>
<keyword evidence="9" id="KW-1185">Reference proteome</keyword>
<gene>
    <name evidence="8" type="ORF">ACFQRF_08115</name>
</gene>
<dbReference type="Proteomes" id="UP001596540">
    <property type="component" value="Unassembled WGS sequence"/>
</dbReference>
<evidence type="ECO:0000256" key="2">
    <source>
        <dbReference type="ARBA" id="ARBA00011881"/>
    </source>
</evidence>
<dbReference type="InterPro" id="IPR036291">
    <property type="entry name" value="NAD(P)-bd_dom_sf"/>
</dbReference>
<keyword evidence="5" id="KW-0694">RNA-binding</keyword>
<evidence type="ECO:0000259" key="7">
    <source>
        <dbReference type="SMART" id="SM00829"/>
    </source>
</evidence>
<dbReference type="PANTHER" id="PTHR44154">
    <property type="entry name" value="QUINONE OXIDOREDUCTASE"/>
    <property type="match status" value="1"/>
</dbReference>
<evidence type="ECO:0000256" key="1">
    <source>
        <dbReference type="ARBA" id="ARBA00004496"/>
    </source>
</evidence>
<dbReference type="Pfam" id="PF08240">
    <property type="entry name" value="ADH_N"/>
    <property type="match status" value="1"/>
</dbReference>
<dbReference type="SMART" id="SM00829">
    <property type="entry name" value="PKS_ER"/>
    <property type="match status" value="1"/>
</dbReference>
<evidence type="ECO:0000313" key="9">
    <source>
        <dbReference type="Proteomes" id="UP001596540"/>
    </source>
</evidence>
<dbReference type="PROSITE" id="PS01162">
    <property type="entry name" value="QOR_ZETA_CRYSTAL"/>
    <property type="match status" value="1"/>
</dbReference>
<dbReference type="SUPFAM" id="SSF50129">
    <property type="entry name" value="GroES-like"/>
    <property type="match status" value="1"/>
</dbReference>
<keyword evidence="3" id="KW-0963">Cytoplasm</keyword>
<comment type="subcellular location">
    <subcellularLocation>
        <location evidence="1">Cytoplasm</location>
    </subcellularLocation>
</comment>
<feature type="domain" description="Enoyl reductase (ER)" evidence="7">
    <location>
        <begin position="10"/>
        <end position="346"/>
    </location>
</feature>
<dbReference type="CDD" id="cd08274">
    <property type="entry name" value="MDR9"/>
    <property type="match status" value="1"/>
</dbReference>
<dbReference type="InterPro" id="IPR013149">
    <property type="entry name" value="ADH-like_C"/>
</dbReference>
<keyword evidence="4" id="KW-0521">NADP</keyword>